<dbReference type="EMBL" id="FWEV01000320">
    <property type="protein sequence ID" value="SLM32498.1"/>
    <property type="molecule type" value="Genomic_DNA"/>
</dbReference>
<dbReference type="Gene3D" id="1.10.1220.10">
    <property type="entry name" value="Met repressor-like"/>
    <property type="match status" value="1"/>
</dbReference>
<sequence>MRTIQMTLDDDLVDTVDSIVKSLKTSRSAFTREALRDAIEKYDVNRMEEKHRKGYQRFPVGVDEFSGWEDEQVWGDA</sequence>
<dbReference type="Proteomes" id="UP000191931">
    <property type="component" value="Unassembled WGS sequence"/>
</dbReference>
<dbReference type="InterPro" id="IPR010985">
    <property type="entry name" value="Ribbon_hlx_hlx"/>
</dbReference>
<proteinExistence type="predicted"/>
<reference evidence="2 3" key="1">
    <citation type="submission" date="2017-03" db="EMBL/GenBank/DDBJ databases">
        <authorList>
            <person name="Afonso C.L."/>
            <person name="Miller P.J."/>
            <person name="Scott M.A."/>
            <person name="Spackman E."/>
            <person name="Goraichik I."/>
            <person name="Dimitrov K.M."/>
            <person name="Suarez D.L."/>
            <person name="Swayne D.E."/>
        </authorList>
    </citation>
    <scope>NUCLEOTIDE SEQUENCE [LARGE SCALE GENOMIC DNA]</scope>
    <source>
        <strain evidence="2">PRJEB14757</strain>
    </source>
</reference>
<dbReference type="InterPro" id="IPR013321">
    <property type="entry name" value="Arc_rbn_hlx_hlx"/>
</dbReference>
<dbReference type="Pfam" id="PF01402">
    <property type="entry name" value="RHH_1"/>
    <property type="match status" value="1"/>
</dbReference>
<feature type="domain" description="Ribbon-helix-helix protein CopG" evidence="1">
    <location>
        <begin position="4"/>
        <end position="42"/>
    </location>
</feature>
<evidence type="ECO:0000313" key="3">
    <source>
        <dbReference type="Proteomes" id="UP000191931"/>
    </source>
</evidence>
<organism evidence="2 3">
    <name type="scientific">Desulfamplus magnetovallimortis</name>
    <dbReference type="NCBI Taxonomy" id="1246637"/>
    <lineage>
        <taxon>Bacteria</taxon>
        <taxon>Pseudomonadati</taxon>
        <taxon>Thermodesulfobacteriota</taxon>
        <taxon>Desulfobacteria</taxon>
        <taxon>Desulfobacterales</taxon>
        <taxon>Desulfobacteraceae</taxon>
        <taxon>Desulfamplus</taxon>
    </lineage>
</organism>
<dbReference type="STRING" id="1246637.MTBBW1_750019"/>
<keyword evidence="3" id="KW-1185">Reference proteome</keyword>
<name>A0A1W1HJG3_9BACT</name>
<dbReference type="SUPFAM" id="SSF47598">
    <property type="entry name" value="Ribbon-helix-helix"/>
    <property type="match status" value="1"/>
</dbReference>
<gene>
    <name evidence="2" type="ORF">MTBBW1_750019</name>
</gene>
<dbReference type="GO" id="GO:0006355">
    <property type="term" value="P:regulation of DNA-templated transcription"/>
    <property type="evidence" value="ECO:0007669"/>
    <property type="project" value="InterPro"/>
</dbReference>
<accession>A0A1W1HJG3</accession>
<dbReference type="RefSeq" id="WP_080802355.1">
    <property type="nucleotide sequence ID" value="NZ_LT828543.1"/>
</dbReference>
<dbReference type="OrthoDB" id="163449at2"/>
<evidence type="ECO:0000313" key="2">
    <source>
        <dbReference type="EMBL" id="SLM32498.1"/>
    </source>
</evidence>
<dbReference type="AlphaFoldDB" id="A0A1W1HJG3"/>
<dbReference type="InterPro" id="IPR002145">
    <property type="entry name" value="CopG"/>
</dbReference>
<evidence type="ECO:0000259" key="1">
    <source>
        <dbReference type="Pfam" id="PF01402"/>
    </source>
</evidence>
<protein>
    <submittedName>
        <fullName evidence="2">Putative transcriptional regulator, CopG family</fullName>
    </submittedName>
</protein>